<dbReference type="Proteomes" id="UP001301958">
    <property type="component" value="Unassembled WGS sequence"/>
</dbReference>
<comment type="caution">
    <text evidence="10">The sequence shown here is derived from an EMBL/GenBank/DDBJ whole genome shotgun (WGS) entry which is preliminary data.</text>
</comment>
<evidence type="ECO:0000256" key="6">
    <source>
        <dbReference type="ARBA" id="ARBA00023033"/>
    </source>
</evidence>
<dbReference type="Pfam" id="PF00067">
    <property type="entry name" value="p450"/>
    <property type="match status" value="1"/>
</dbReference>
<dbReference type="InterPro" id="IPR017972">
    <property type="entry name" value="Cyt_P450_CS"/>
</dbReference>
<feature type="transmembrane region" description="Helical" evidence="9">
    <location>
        <begin position="20"/>
        <end position="37"/>
    </location>
</feature>
<evidence type="ECO:0000256" key="4">
    <source>
        <dbReference type="ARBA" id="ARBA00022723"/>
    </source>
</evidence>
<evidence type="ECO:0000256" key="8">
    <source>
        <dbReference type="RuleBase" id="RU000461"/>
    </source>
</evidence>
<dbReference type="PRINTS" id="PR00465">
    <property type="entry name" value="EP450IV"/>
</dbReference>
<dbReference type="CDD" id="cd11060">
    <property type="entry name" value="CYP57A1-like"/>
    <property type="match status" value="1"/>
</dbReference>
<evidence type="ECO:0000256" key="9">
    <source>
        <dbReference type="SAM" id="Phobius"/>
    </source>
</evidence>
<dbReference type="GO" id="GO:0016705">
    <property type="term" value="F:oxidoreductase activity, acting on paired donors, with incorporation or reduction of molecular oxygen"/>
    <property type="evidence" value="ECO:0007669"/>
    <property type="project" value="InterPro"/>
</dbReference>
<dbReference type="PRINTS" id="PR00385">
    <property type="entry name" value="P450"/>
</dbReference>
<evidence type="ECO:0000256" key="5">
    <source>
        <dbReference type="ARBA" id="ARBA00023004"/>
    </source>
</evidence>
<keyword evidence="8" id="KW-0560">Oxidoreductase</keyword>
<sequence length="531" mass="60785">MSKMTTPITPNSKWDLSSWTIFYFSTTFILLIVYYLLTYFTSPLRRYPGPLLAGFTNLWRVYYIRQKKFHLVTEELHKKYGPVVRIGPNVLDVDYPELMKVVFGVKGEWKKTGSVLASSTLVGGKIALNLFSQTDPEIHAKWKRPVAKYYSANAVASLEGHVDRTLNGFLEEIEKRFLKEKGEWSEGVDLGKWLGFYTWDSIGALTFSENLGYLSTGRDFDGTLLTAQKSMDYFCTCYGLPILDRLLDKNPFAVFRKFGPPGFGPIAMRTIKRIMARVEGKDKDFHSADQPDYLDKFLEAKKLNPEVVDDNVLFGYLMNNMVAGSDTTANVLRATIYHGLKDGKRVWNKLSEEVLHKFRAAGNGPVDYKAARGLEYLHAVIKEALRASSPVALGLERYVPKGGVTLPGEHGWFVPEGAILAFNPWVMNHNKMVFGEDADKFRPERWLKGDGETQKQYERRLVMMNNYDFTFGGGSRSCIGKHIAFMQLYKVLATLVLMYDLELLDPEREWQVYNRLFITQEGLEVRMKRRM</sequence>
<dbReference type="Gene3D" id="1.10.630.10">
    <property type="entry name" value="Cytochrome P450"/>
    <property type="match status" value="1"/>
</dbReference>
<keyword evidence="3 7" id="KW-0349">Heme</keyword>
<keyword evidence="9" id="KW-0812">Transmembrane</keyword>
<dbReference type="InterPro" id="IPR050121">
    <property type="entry name" value="Cytochrome_P450_monoxygenase"/>
</dbReference>
<reference evidence="10" key="1">
    <citation type="journal article" date="2023" name="Mol. Phylogenet. Evol.">
        <title>Genome-scale phylogeny and comparative genomics of the fungal order Sordariales.</title>
        <authorList>
            <person name="Hensen N."/>
            <person name="Bonometti L."/>
            <person name="Westerberg I."/>
            <person name="Brannstrom I.O."/>
            <person name="Guillou S."/>
            <person name="Cros-Aarteil S."/>
            <person name="Calhoun S."/>
            <person name="Haridas S."/>
            <person name="Kuo A."/>
            <person name="Mondo S."/>
            <person name="Pangilinan J."/>
            <person name="Riley R."/>
            <person name="LaButti K."/>
            <person name="Andreopoulos B."/>
            <person name="Lipzen A."/>
            <person name="Chen C."/>
            <person name="Yan M."/>
            <person name="Daum C."/>
            <person name="Ng V."/>
            <person name="Clum A."/>
            <person name="Steindorff A."/>
            <person name="Ohm R.A."/>
            <person name="Martin F."/>
            <person name="Silar P."/>
            <person name="Natvig D.O."/>
            <person name="Lalanne C."/>
            <person name="Gautier V."/>
            <person name="Ament-Velasquez S.L."/>
            <person name="Kruys A."/>
            <person name="Hutchinson M.I."/>
            <person name="Powell A.J."/>
            <person name="Barry K."/>
            <person name="Miller A.N."/>
            <person name="Grigoriev I.V."/>
            <person name="Debuchy R."/>
            <person name="Gladieux P."/>
            <person name="Hiltunen Thoren M."/>
            <person name="Johannesson H."/>
        </authorList>
    </citation>
    <scope>NUCLEOTIDE SEQUENCE</scope>
    <source>
        <strain evidence="10">CBS 990.96</strain>
    </source>
</reference>
<accession>A0AAN6YS22</accession>
<comment type="similarity">
    <text evidence="2 8">Belongs to the cytochrome P450 family.</text>
</comment>
<dbReference type="InterPro" id="IPR001128">
    <property type="entry name" value="Cyt_P450"/>
</dbReference>
<dbReference type="InterPro" id="IPR036396">
    <property type="entry name" value="Cyt_P450_sf"/>
</dbReference>
<keyword evidence="5 7" id="KW-0408">Iron</keyword>
<dbReference type="PANTHER" id="PTHR24305:SF232">
    <property type="entry name" value="P450, PUTATIVE (EUROFUNG)-RELATED"/>
    <property type="match status" value="1"/>
</dbReference>
<protein>
    <submittedName>
        <fullName evidence="10">Cytochrome P450</fullName>
    </submittedName>
</protein>
<comment type="cofactor">
    <cofactor evidence="1 7">
        <name>heme</name>
        <dbReference type="ChEBI" id="CHEBI:30413"/>
    </cofactor>
</comment>
<keyword evidence="9" id="KW-1133">Transmembrane helix</keyword>
<evidence type="ECO:0000256" key="3">
    <source>
        <dbReference type="ARBA" id="ARBA00022617"/>
    </source>
</evidence>
<keyword evidence="6 8" id="KW-0503">Monooxygenase</keyword>
<dbReference type="GO" id="GO:0005506">
    <property type="term" value="F:iron ion binding"/>
    <property type="evidence" value="ECO:0007669"/>
    <property type="project" value="InterPro"/>
</dbReference>
<keyword evidence="11" id="KW-1185">Reference proteome</keyword>
<dbReference type="InterPro" id="IPR002403">
    <property type="entry name" value="Cyt_P450_E_grp-IV"/>
</dbReference>
<dbReference type="PROSITE" id="PS00086">
    <property type="entry name" value="CYTOCHROME_P450"/>
    <property type="match status" value="1"/>
</dbReference>
<evidence type="ECO:0000256" key="7">
    <source>
        <dbReference type="PIRSR" id="PIRSR602403-1"/>
    </source>
</evidence>
<gene>
    <name evidence="10" type="ORF">QBC38DRAFT_400374</name>
</gene>
<feature type="binding site" description="axial binding residue" evidence="7">
    <location>
        <position position="478"/>
    </location>
    <ligand>
        <name>heme</name>
        <dbReference type="ChEBI" id="CHEBI:30413"/>
    </ligand>
    <ligandPart>
        <name>Fe</name>
        <dbReference type="ChEBI" id="CHEBI:18248"/>
    </ligandPart>
</feature>
<dbReference type="GO" id="GO:0004497">
    <property type="term" value="F:monooxygenase activity"/>
    <property type="evidence" value="ECO:0007669"/>
    <property type="project" value="UniProtKB-KW"/>
</dbReference>
<evidence type="ECO:0000256" key="1">
    <source>
        <dbReference type="ARBA" id="ARBA00001971"/>
    </source>
</evidence>
<evidence type="ECO:0000256" key="2">
    <source>
        <dbReference type="ARBA" id="ARBA00010617"/>
    </source>
</evidence>
<keyword evidence="9" id="KW-0472">Membrane</keyword>
<proteinExistence type="inferred from homology"/>
<dbReference type="AlphaFoldDB" id="A0AAN6YS22"/>
<evidence type="ECO:0000313" key="11">
    <source>
        <dbReference type="Proteomes" id="UP001301958"/>
    </source>
</evidence>
<dbReference type="SUPFAM" id="SSF48264">
    <property type="entry name" value="Cytochrome P450"/>
    <property type="match status" value="1"/>
</dbReference>
<organism evidence="10 11">
    <name type="scientific">Podospora fimiseda</name>
    <dbReference type="NCBI Taxonomy" id="252190"/>
    <lineage>
        <taxon>Eukaryota</taxon>
        <taxon>Fungi</taxon>
        <taxon>Dikarya</taxon>
        <taxon>Ascomycota</taxon>
        <taxon>Pezizomycotina</taxon>
        <taxon>Sordariomycetes</taxon>
        <taxon>Sordariomycetidae</taxon>
        <taxon>Sordariales</taxon>
        <taxon>Podosporaceae</taxon>
        <taxon>Podospora</taxon>
    </lineage>
</organism>
<reference evidence="10" key="2">
    <citation type="submission" date="2023-05" db="EMBL/GenBank/DDBJ databases">
        <authorList>
            <consortium name="Lawrence Berkeley National Laboratory"/>
            <person name="Steindorff A."/>
            <person name="Hensen N."/>
            <person name="Bonometti L."/>
            <person name="Westerberg I."/>
            <person name="Brannstrom I.O."/>
            <person name="Guillou S."/>
            <person name="Cros-Aarteil S."/>
            <person name="Calhoun S."/>
            <person name="Haridas S."/>
            <person name="Kuo A."/>
            <person name="Mondo S."/>
            <person name="Pangilinan J."/>
            <person name="Riley R."/>
            <person name="Labutti K."/>
            <person name="Andreopoulos B."/>
            <person name="Lipzen A."/>
            <person name="Chen C."/>
            <person name="Yanf M."/>
            <person name="Daum C."/>
            <person name="Ng V."/>
            <person name="Clum A."/>
            <person name="Ohm R."/>
            <person name="Martin F."/>
            <person name="Silar P."/>
            <person name="Natvig D."/>
            <person name="Lalanne C."/>
            <person name="Gautier V."/>
            <person name="Ament-Velasquez S.L."/>
            <person name="Kruys A."/>
            <person name="Hutchinson M.I."/>
            <person name="Powell A.J."/>
            <person name="Barry K."/>
            <person name="Miller A.N."/>
            <person name="Grigoriev I.V."/>
            <person name="Debuchy R."/>
            <person name="Gladieux P."/>
            <person name="Thoren M.H."/>
            <person name="Johannesson H."/>
        </authorList>
    </citation>
    <scope>NUCLEOTIDE SEQUENCE</scope>
    <source>
        <strain evidence="10">CBS 990.96</strain>
    </source>
</reference>
<evidence type="ECO:0000313" key="10">
    <source>
        <dbReference type="EMBL" id="KAK4223066.1"/>
    </source>
</evidence>
<name>A0AAN6YS22_9PEZI</name>
<dbReference type="GO" id="GO:0020037">
    <property type="term" value="F:heme binding"/>
    <property type="evidence" value="ECO:0007669"/>
    <property type="project" value="InterPro"/>
</dbReference>
<dbReference type="EMBL" id="MU865442">
    <property type="protein sequence ID" value="KAK4223066.1"/>
    <property type="molecule type" value="Genomic_DNA"/>
</dbReference>
<dbReference type="PANTHER" id="PTHR24305">
    <property type="entry name" value="CYTOCHROME P450"/>
    <property type="match status" value="1"/>
</dbReference>
<keyword evidence="4 7" id="KW-0479">Metal-binding</keyword>